<evidence type="ECO:0000256" key="1">
    <source>
        <dbReference type="SAM" id="SignalP"/>
    </source>
</evidence>
<reference evidence="2" key="1">
    <citation type="submission" date="2022-09" db="EMBL/GenBank/DDBJ databases">
        <title>genome sequence of Deinococcus rubellus.</title>
        <authorList>
            <person name="Srinivasan S."/>
        </authorList>
    </citation>
    <scope>NUCLEOTIDE SEQUENCE</scope>
    <source>
        <strain evidence="2">Ant6</strain>
    </source>
</reference>
<gene>
    <name evidence="2" type="ORF">N0D28_04495</name>
</gene>
<evidence type="ECO:0000313" key="3">
    <source>
        <dbReference type="Proteomes" id="UP001060261"/>
    </source>
</evidence>
<accession>A0ABY5YIH4</accession>
<feature type="chain" id="PRO_5045504412" evidence="1">
    <location>
        <begin position="18"/>
        <end position="234"/>
    </location>
</feature>
<keyword evidence="1" id="KW-0732">Signal</keyword>
<dbReference type="RefSeq" id="WP_260561183.1">
    <property type="nucleotide sequence ID" value="NZ_BAABEC010000069.1"/>
</dbReference>
<keyword evidence="3" id="KW-1185">Reference proteome</keyword>
<protein>
    <submittedName>
        <fullName evidence="2">Uncharacterized protein</fullName>
    </submittedName>
</protein>
<dbReference type="EMBL" id="CP104213">
    <property type="protein sequence ID" value="UWX64925.1"/>
    <property type="molecule type" value="Genomic_DNA"/>
</dbReference>
<organism evidence="2 3">
    <name type="scientific">Deinococcus rubellus</name>
    <dbReference type="NCBI Taxonomy" id="1889240"/>
    <lineage>
        <taxon>Bacteria</taxon>
        <taxon>Thermotogati</taxon>
        <taxon>Deinococcota</taxon>
        <taxon>Deinococci</taxon>
        <taxon>Deinococcales</taxon>
        <taxon>Deinococcaceae</taxon>
        <taxon>Deinococcus</taxon>
    </lineage>
</organism>
<sequence length="234" mass="25509">MKFLWLSLLAAAPLASAQGYEMKSYLNLNGPQPAAFWCDAPGRVLAVTQPVVQPAQMTNQPQPVRLVQWTGPSHTWQNYQLGPADPGAGQIYTALTPAGQQVSDSPQYFIHSSNIENVNDPGYRMTHINGFKVPAGTFGCRYKPNAAFIGATARHSITVWETGSKVTYSSSNRDGTAGTYLTGGSHIGSEYRWNRNGYTYALKLDDPGATLSVLRGDKLLSKETFQAYSVSVRK</sequence>
<evidence type="ECO:0000313" key="2">
    <source>
        <dbReference type="EMBL" id="UWX64925.1"/>
    </source>
</evidence>
<dbReference type="Proteomes" id="UP001060261">
    <property type="component" value="Chromosome"/>
</dbReference>
<name>A0ABY5YIH4_9DEIO</name>
<proteinExistence type="predicted"/>
<feature type="signal peptide" evidence="1">
    <location>
        <begin position="1"/>
        <end position="17"/>
    </location>
</feature>